<accession>A0A0E0IF67</accession>
<dbReference type="SUPFAM" id="SSF52047">
    <property type="entry name" value="RNI-like"/>
    <property type="match status" value="1"/>
</dbReference>
<feature type="domain" description="NB-ARC" evidence="8">
    <location>
        <begin position="411"/>
        <end position="566"/>
    </location>
</feature>
<dbReference type="InterPro" id="IPR042197">
    <property type="entry name" value="Apaf_helical"/>
</dbReference>
<evidence type="ECO:0000259" key="10">
    <source>
        <dbReference type="Pfam" id="PF23559"/>
    </source>
</evidence>
<evidence type="ECO:0000256" key="3">
    <source>
        <dbReference type="ARBA" id="ARBA00022737"/>
    </source>
</evidence>
<sequence length="1223" mass="139051">MESTVLSLGKSVLSGALGYAQSAVAEEVALQLGIQRDHAFIRDELHMMQAFLMAADEERDKHKVVKAWVQQVRDVAYDVEDCLQDMAVRVGKPSWWRKCSPRMLLERRRVAQKMKELRAKVEDVSQRNNRYRLIDGSASKATDGMQSRIAGATTMSELEETRRQQDKAKMDLVGLINTNDKELRVIGVWRKNGLLDDKSIIRRAYDDLKMRKFECYAWIRLKSLCNQTWLLQSISRQLYENSLQETREFKMEATDLVDRILQKMGNMEEDDLVSAFEGYLNEKSYLIVLTDLSSLEEWNKIKICFPSNDRGSRIILCTEHVEVARLCVPQDSVPPEHKKLLDDQIIYAFYEKGSQDGTLLVEPSSSSNITTSNGNNNLTANKKLGRTETMVSTLEESQLIGRAKEKSDIIKLIKNQVSQQSQVISIWGMGGLGKTALVQDIYRSQDVSSNFDARACVTVLRPFNSGQLIHSLAKQFGNEEKRDLSELLKEKRYLVVLDDLWDTKEWDDMVAQFPNKAGSCIIVTTREENIAKHCSKETTNAHIYKLSGIENDQALQLFTKKVFKEKTNLDEQYPDLVEQANLILKKCNGLPLAIVTIGGFLANQPKTALAWRKINEHISAELEMNPELKTISTVLLKSYDGLPYNLKSCFLYLSIFPEDHKVSRKRLMQRWTAEGYTTEARGKSPIEIAHDNFIELISRSMTLPVAQNASRPEGGIDYCQLHDLMREISIAKSMEENLVFRLEKGCSSKTQGTARHLAISSNWEGDKHEFESLVDLSRLRSLTVFGEWKPFFISKKMRMLRVLDLEDTDNLVDHHLEHIGKLIHLRYLSLRQCLNICHLPDSLCDLRQLETLDIRSTRIAMLPKTIVKLQKLKYIHAGNKTIRIQQSIAERSLWLLTNGPCLCGACCVPSLLEDIDMYGPGNTYGFNRRDACNYSCCIQPRVLMMDLDNNFPMLPRGSRKLKSLHTLRHVDLAWGNTVIQEIERLTQLRKLGVVGINKKNGPSFYSAISKLSQLESLSVCVGWCQGLRGCLDHGTSSSSSTSSPPENQNLQSLKLLGELGELPQWIGKLQNLVKLRLWLTQLEDADAAIKVLGALPSLAILRLWYNSFNNDVVCLNFRQEQQEATAVVLFPSLRVLQLRRICSVRLESVQFGGGATPKLELLQFSRFAGSYGVGFLSGLEELENLREFMLGDFLYDDDFVKDVEEQLANHPNPNKPLLKRFSL</sequence>
<dbReference type="GO" id="GO:0002758">
    <property type="term" value="P:innate immune response-activating signaling pathway"/>
    <property type="evidence" value="ECO:0007669"/>
    <property type="project" value="UniProtKB-ARBA"/>
</dbReference>
<dbReference type="Pfam" id="PF00931">
    <property type="entry name" value="NB-ARC"/>
    <property type="match status" value="2"/>
</dbReference>
<dbReference type="InterPro" id="IPR038005">
    <property type="entry name" value="RX-like_CC"/>
</dbReference>
<dbReference type="Gene3D" id="3.80.10.10">
    <property type="entry name" value="Ribonuclease Inhibitor"/>
    <property type="match status" value="2"/>
</dbReference>
<reference evidence="12" key="2">
    <citation type="submission" date="2018-04" db="EMBL/GenBank/DDBJ databases">
        <title>OnivRS2 (Oryza nivara Reference Sequence Version 2).</title>
        <authorList>
            <person name="Zhang J."/>
            <person name="Kudrna D."/>
            <person name="Lee S."/>
            <person name="Talag J."/>
            <person name="Rajasekar S."/>
            <person name="Welchert J."/>
            <person name="Hsing Y.-I."/>
            <person name="Wing R.A."/>
        </authorList>
    </citation>
    <scope>NUCLEOTIDE SEQUENCE [LARGE SCALE GENOMIC DNA]</scope>
    <source>
        <strain evidence="12">SL10</strain>
    </source>
</reference>
<evidence type="ECO:0000313" key="12">
    <source>
        <dbReference type="EnsemblPlants" id="ONIVA08G25080.1"/>
    </source>
</evidence>
<dbReference type="Pfam" id="PF23559">
    <property type="entry name" value="WHD_DRP"/>
    <property type="match status" value="1"/>
</dbReference>
<feature type="domain" description="Disease resistance N-terminal" evidence="9">
    <location>
        <begin position="12"/>
        <end position="99"/>
    </location>
</feature>
<organism evidence="12">
    <name type="scientific">Oryza nivara</name>
    <name type="common">Indian wild rice</name>
    <name type="synonym">Oryza sativa f. spontanea</name>
    <dbReference type="NCBI Taxonomy" id="4536"/>
    <lineage>
        <taxon>Eukaryota</taxon>
        <taxon>Viridiplantae</taxon>
        <taxon>Streptophyta</taxon>
        <taxon>Embryophyta</taxon>
        <taxon>Tracheophyta</taxon>
        <taxon>Spermatophyta</taxon>
        <taxon>Magnoliopsida</taxon>
        <taxon>Liliopsida</taxon>
        <taxon>Poales</taxon>
        <taxon>Poaceae</taxon>
        <taxon>BOP clade</taxon>
        <taxon>Oryzoideae</taxon>
        <taxon>Oryzeae</taxon>
        <taxon>Oryzinae</taxon>
        <taxon>Oryza</taxon>
    </lineage>
</organism>
<keyword evidence="4" id="KW-0547">Nucleotide-binding</keyword>
<keyword evidence="2" id="KW-0433">Leucine-rich repeat</keyword>
<dbReference type="InterPro" id="IPR044974">
    <property type="entry name" value="Disease_R_plants"/>
</dbReference>
<dbReference type="InterPro" id="IPR002182">
    <property type="entry name" value="NB-ARC"/>
</dbReference>
<evidence type="ECO:0000256" key="4">
    <source>
        <dbReference type="ARBA" id="ARBA00022741"/>
    </source>
</evidence>
<dbReference type="Gene3D" id="1.10.8.430">
    <property type="entry name" value="Helical domain of apoptotic protease-activating factors"/>
    <property type="match status" value="1"/>
</dbReference>
<dbReference type="InterPro" id="IPR055414">
    <property type="entry name" value="LRR_R13L4/SHOC2-like"/>
</dbReference>
<dbReference type="SUPFAM" id="SSF52540">
    <property type="entry name" value="P-loop containing nucleoside triphosphate hydrolases"/>
    <property type="match status" value="2"/>
</dbReference>
<evidence type="ECO:0000256" key="1">
    <source>
        <dbReference type="ARBA" id="ARBA00008894"/>
    </source>
</evidence>
<dbReference type="GO" id="GO:0042742">
    <property type="term" value="P:defense response to bacterium"/>
    <property type="evidence" value="ECO:0007669"/>
    <property type="project" value="UniProtKB-ARBA"/>
</dbReference>
<dbReference type="InterPro" id="IPR036388">
    <property type="entry name" value="WH-like_DNA-bd_sf"/>
</dbReference>
<dbReference type="InterPro" id="IPR027417">
    <property type="entry name" value="P-loop_NTPase"/>
</dbReference>
<evidence type="ECO:0000256" key="2">
    <source>
        <dbReference type="ARBA" id="ARBA00022614"/>
    </source>
</evidence>
<evidence type="ECO:0000259" key="9">
    <source>
        <dbReference type="Pfam" id="PF18052"/>
    </source>
</evidence>
<dbReference type="Gene3D" id="3.40.50.300">
    <property type="entry name" value="P-loop containing nucleotide triphosphate hydrolases"/>
    <property type="match status" value="2"/>
</dbReference>
<dbReference type="PANTHER" id="PTHR23155">
    <property type="entry name" value="DISEASE RESISTANCE PROTEIN RP"/>
    <property type="match status" value="1"/>
</dbReference>
<dbReference type="PANTHER" id="PTHR23155:SF1114">
    <property type="entry name" value="OS02G0475500 PROTEIN"/>
    <property type="match status" value="1"/>
</dbReference>
<dbReference type="GO" id="GO:0043531">
    <property type="term" value="F:ADP binding"/>
    <property type="evidence" value="ECO:0007669"/>
    <property type="project" value="InterPro"/>
</dbReference>
<reference evidence="12" key="1">
    <citation type="submission" date="2015-04" db="UniProtKB">
        <authorList>
            <consortium name="EnsemblPlants"/>
        </authorList>
    </citation>
    <scope>IDENTIFICATION</scope>
    <source>
        <strain evidence="12">SL10</strain>
    </source>
</reference>
<comment type="similarity">
    <text evidence="1">Belongs to the disease resistance NB-LRR family.</text>
</comment>
<evidence type="ECO:0000259" key="8">
    <source>
        <dbReference type="Pfam" id="PF00931"/>
    </source>
</evidence>
<dbReference type="CDD" id="cd14798">
    <property type="entry name" value="RX-CC_like"/>
    <property type="match status" value="1"/>
</dbReference>
<feature type="domain" description="Disease resistance protein winged helix" evidence="10">
    <location>
        <begin position="655"/>
        <end position="728"/>
    </location>
</feature>
<dbReference type="InterPro" id="IPR041118">
    <property type="entry name" value="Rx_N"/>
</dbReference>
<dbReference type="Proteomes" id="UP000006591">
    <property type="component" value="Chromosome 8"/>
</dbReference>
<keyword evidence="13" id="KW-1185">Reference proteome</keyword>
<evidence type="ECO:0000259" key="11">
    <source>
        <dbReference type="Pfam" id="PF23598"/>
    </source>
</evidence>
<keyword evidence="5" id="KW-0611">Plant defense</keyword>
<evidence type="ECO:0000313" key="13">
    <source>
        <dbReference type="Proteomes" id="UP000006591"/>
    </source>
</evidence>
<dbReference type="EnsemblPlants" id="ONIVA08G25080.1">
    <property type="protein sequence ID" value="ONIVA08G25080.1"/>
    <property type="gene ID" value="ONIVA08G25080"/>
</dbReference>
<dbReference type="eggNOG" id="KOG4658">
    <property type="taxonomic scope" value="Eukaryota"/>
</dbReference>
<dbReference type="Pfam" id="PF18052">
    <property type="entry name" value="Rx_N"/>
    <property type="match status" value="1"/>
</dbReference>
<proteinExistence type="inferred from homology"/>
<dbReference type="STRING" id="4536.A0A0E0IF67"/>
<dbReference type="AlphaFoldDB" id="A0A0E0IF67"/>
<evidence type="ECO:0000256" key="5">
    <source>
        <dbReference type="ARBA" id="ARBA00022821"/>
    </source>
</evidence>
<dbReference type="GO" id="GO:0009626">
    <property type="term" value="P:plant-type hypersensitive response"/>
    <property type="evidence" value="ECO:0007669"/>
    <property type="project" value="UniProtKB-ARBA"/>
</dbReference>
<dbReference type="Gramene" id="ONIVA08G25080.1">
    <property type="protein sequence ID" value="ONIVA08G25080.1"/>
    <property type="gene ID" value="ONIVA08G25080"/>
</dbReference>
<dbReference type="FunFam" id="1.10.10.10:FF:000322">
    <property type="entry name" value="Probable disease resistance protein At1g63360"/>
    <property type="match status" value="1"/>
</dbReference>
<dbReference type="Gene3D" id="1.10.10.10">
    <property type="entry name" value="Winged helix-like DNA-binding domain superfamily/Winged helix DNA-binding domain"/>
    <property type="match status" value="1"/>
</dbReference>
<keyword evidence="3" id="KW-0677">Repeat</keyword>
<dbReference type="Gene3D" id="1.20.5.4130">
    <property type="match status" value="1"/>
</dbReference>
<name>A0A0E0IF67_ORYNI</name>
<dbReference type="OMA" id="NLREFML"/>
<feature type="domain" description="Disease resistance R13L4/SHOC-2-like LRR" evidence="11">
    <location>
        <begin position="951"/>
        <end position="1207"/>
    </location>
</feature>
<dbReference type="HOGENOM" id="CLU_000837_14_1_1"/>
<protein>
    <submittedName>
        <fullName evidence="12">Uncharacterized protein</fullName>
    </submittedName>
</protein>
<dbReference type="InterPro" id="IPR058922">
    <property type="entry name" value="WHD_DRP"/>
</dbReference>
<feature type="domain" description="NB-ARC" evidence="8">
    <location>
        <begin position="204"/>
        <end position="344"/>
    </location>
</feature>
<dbReference type="InterPro" id="IPR032675">
    <property type="entry name" value="LRR_dom_sf"/>
</dbReference>
<dbReference type="PRINTS" id="PR00364">
    <property type="entry name" value="DISEASERSIST"/>
</dbReference>
<keyword evidence="6 7" id="KW-0175">Coiled coil</keyword>
<feature type="coiled-coil region" evidence="7">
    <location>
        <begin position="107"/>
        <end position="134"/>
    </location>
</feature>
<dbReference type="Pfam" id="PF23598">
    <property type="entry name" value="LRR_14"/>
    <property type="match status" value="2"/>
</dbReference>
<evidence type="ECO:0000256" key="7">
    <source>
        <dbReference type="SAM" id="Coils"/>
    </source>
</evidence>
<feature type="domain" description="Disease resistance R13L4/SHOC-2-like LRR" evidence="11">
    <location>
        <begin position="779"/>
        <end position="881"/>
    </location>
</feature>
<evidence type="ECO:0000256" key="6">
    <source>
        <dbReference type="ARBA" id="ARBA00023054"/>
    </source>
</evidence>